<dbReference type="InterPro" id="IPR052874">
    <property type="entry name" value="Sperm-ZP_regulatory"/>
</dbReference>
<dbReference type="SUPFAM" id="SSF57302">
    <property type="entry name" value="Snake toxin-like"/>
    <property type="match status" value="1"/>
</dbReference>
<dbReference type="AlphaFoldDB" id="A0A8C0XN08"/>
<proteinExistence type="predicted"/>
<dbReference type="CDD" id="cd23555">
    <property type="entry name" value="TFP_LU_ECD_GML"/>
    <property type="match status" value="1"/>
</dbReference>
<sequence>MMLPFALLLVVGFPHVETNSSNPLQKSCECDLKTLTFMGGCEFRTFNLKCHECSSINNFGCETLRTCVYEIRRCMTIAIRLNSRELLVYKNCTWNCTFVYARDLPPETPRKLPRTNSFFFTFCCSGMTCNSGGPSNVERDLLTDYTTEEDLPEGTMRLGQSQLFLSLASLLVSSTLL</sequence>
<protein>
    <recommendedName>
        <fullName evidence="2">UPAR/Ly6 domain-containing protein</fullName>
    </recommendedName>
</protein>
<dbReference type="SMART" id="SM00134">
    <property type="entry name" value="LU"/>
    <property type="match status" value="1"/>
</dbReference>
<evidence type="ECO:0000259" key="2">
    <source>
        <dbReference type="SMART" id="SM00134"/>
    </source>
</evidence>
<reference evidence="4" key="1">
    <citation type="submission" date="2023-09" db="UniProtKB">
        <authorList>
            <consortium name="Ensembl"/>
        </authorList>
    </citation>
    <scope>IDENTIFICATION</scope>
</reference>
<feature type="signal peptide" evidence="1">
    <location>
        <begin position="1"/>
        <end position="18"/>
    </location>
</feature>
<dbReference type="InterPro" id="IPR016054">
    <property type="entry name" value="LY6_UPA_recep-like"/>
</dbReference>
<accession>A0A8C0XN08</accession>
<dbReference type="Ensembl" id="ENSCCNT00000036577.1">
    <property type="protein sequence ID" value="ENSCCNP00000028997.1"/>
    <property type="gene ID" value="ENSCCNG00000027843.1"/>
</dbReference>
<evidence type="ECO:0000313" key="4">
    <source>
        <dbReference type="Ensembl" id="ENSCCNP00000028999.1"/>
    </source>
</evidence>
<dbReference type="InterPro" id="IPR045860">
    <property type="entry name" value="Snake_toxin-like_sf"/>
</dbReference>
<keyword evidence="1" id="KW-0732">Signal</keyword>
<dbReference type="PANTHER" id="PTHR15049:SF2">
    <property type="entry name" value="GLYCOSYL-PHOSPHATIDYLINOSITOL-ANCHORED MOLECULE-LIKE PROTEIN"/>
    <property type="match status" value="1"/>
</dbReference>
<dbReference type="Gene3D" id="2.10.60.10">
    <property type="entry name" value="CD59"/>
    <property type="match status" value="1"/>
</dbReference>
<dbReference type="PANTHER" id="PTHR15049">
    <property type="entry name" value="GLYCOSYL-PHOSPHATIDYLINOSITOL-ANCHORED MOLECULE-LIKE PROTEIN-RELATED"/>
    <property type="match status" value="1"/>
</dbReference>
<name>A0A8C0XN08_CASCN</name>
<feature type="chain" id="PRO_5043252845" description="UPAR/Ly6 domain-containing protein" evidence="1">
    <location>
        <begin position="19"/>
        <end position="177"/>
    </location>
</feature>
<evidence type="ECO:0000256" key="1">
    <source>
        <dbReference type="SAM" id="SignalP"/>
    </source>
</evidence>
<dbReference type="Ensembl" id="ENSCCNT00000036579.1">
    <property type="protein sequence ID" value="ENSCCNP00000028999.1"/>
    <property type="gene ID" value="ENSCCNG00000027845.1"/>
</dbReference>
<gene>
    <name evidence="3" type="primary">LOC109681751</name>
</gene>
<organism evidence="4">
    <name type="scientific">Castor canadensis</name>
    <name type="common">American beaver</name>
    <dbReference type="NCBI Taxonomy" id="51338"/>
    <lineage>
        <taxon>Eukaryota</taxon>
        <taxon>Metazoa</taxon>
        <taxon>Chordata</taxon>
        <taxon>Craniata</taxon>
        <taxon>Vertebrata</taxon>
        <taxon>Euteleostomi</taxon>
        <taxon>Mammalia</taxon>
        <taxon>Eutheria</taxon>
        <taxon>Euarchontoglires</taxon>
        <taxon>Glires</taxon>
        <taxon>Rodentia</taxon>
        <taxon>Castorimorpha</taxon>
        <taxon>Castoridae</taxon>
        <taxon>Castor</taxon>
    </lineage>
</organism>
<feature type="domain" description="UPAR/Ly6" evidence="2">
    <location>
        <begin position="48"/>
        <end position="142"/>
    </location>
</feature>
<evidence type="ECO:0000313" key="3">
    <source>
        <dbReference type="Ensembl" id="ENSCCNP00000028997.1"/>
    </source>
</evidence>